<reference evidence="1" key="1">
    <citation type="submission" date="2018-05" db="EMBL/GenBank/DDBJ databases">
        <authorList>
            <person name="Lanie J.A."/>
            <person name="Ng W.-L."/>
            <person name="Kazmierczak K.M."/>
            <person name="Andrzejewski T.M."/>
            <person name="Davidsen T.M."/>
            <person name="Wayne K.J."/>
            <person name="Tettelin H."/>
            <person name="Glass J.I."/>
            <person name="Rusch D."/>
            <person name="Podicherti R."/>
            <person name="Tsui H.-C.T."/>
            <person name="Winkler M.E."/>
        </authorList>
    </citation>
    <scope>NUCLEOTIDE SEQUENCE</scope>
</reference>
<gene>
    <name evidence="1" type="ORF">METZ01_LOCUS443635</name>
</gene>
<name>A0A382Z5K7_9ZZZZ</name>
<dbReference type="CDD" id="cd16841">
    <property type="entry name" value="RraA_family"/>
    <property type="match status" value="1"/>
</dbReference>
<dbReference type="PANTHER" id="PTHR33254">
    <property type="entry name" value="4-HYDROXY-4-METHYL-2-OXOGLUTARATE ALDOLASE 3-RELATED"/>
    <property type="match status" value="1"/>
</dbReference>
<dbReference type="PANTHER" id="PTHR33254:SF4">
    <property type="entry name" value="4-HYDROXY-4-METHYL-2-OXOGLUTARATE ALDOLASE 3-RELATED"/>
    <property type="match status" value="1"/>
</dbReference>
<evidence type="ECO:0008006" key="2">
    <source>
        <dbReference type="Google" id="ProtNLM"/>
    </source>
</evidence>
<sequence>MSNITRDDLKLLSQWDTPTICNGLELISPDSRSAGFTTQNMICSDPKLPPIVGFARTATIRSRRPSTLSVDAEKTLNRVYYAHIAETPQPTITIIQDLDSPAGFGAWWGEVHTTIHKAFGCLGTVTNGSIRDLNECASGFQMLAGSVGPSHAHVHTVEVGCEVGIFSMTVRPGDIIHADQHGAVVVPIGSVKKLPQAIDLIMRREKTVLDAARSSDFDVDKLMNTIALTSKI</sequence>
<dbReference type="SUPFAM" id="SSF89562">
    <property type="entry name" value="RraA-like"/>
    <property type="match status" value="1"/>
</dbReference>
<dbReference type="InterPro" id="IPR005493">
    <property type="entry name" value="RraA/RraA-like"/>
</dbReference>
<feature type="non-terminal residue" evidence="1">
    <location>
        <position position="232"/>
    </location>
</feature>
<dbReference type="Gene3D" id="3.50.30.40">
    <property type="entry name" value="Ribonuclease E inhibitor RraA/RraA-like"/>
    <property type="match status" value="1"/>
</dbReference>
<evidence type="ECO:0000313" key="1">
    <source>
        <dbReference type="EMBL" id="SVD90781.1"/>
    </source>
</evidence>
<dbReference type="Pfam" id="PF03737">
    <property type="entry name" value="RraA-like"/>
    <property type="match status" value="1"/>
</dbReference>
<dbReference type="AlphaFoldDB" id="A0A382Z5K7"/>
<protein>
    <recommendedName>
        <fullName evidence="2">Acyl transferase</fullName>
    </recommendedName>
</protein>
<proteinExistence type="predicted"/>
<accession>A0A382Z5K7</accession>
<dbReference type="InterPro" id="IPR036704">
    <property type="entry name" value="RraA/RraA-like_sf"/>
</dbReference>
<dbReference type="EMBL" id="UINC01181203">
    <property type="protein sequence ID" value="SVD90781.1"/>
    <property type="molecule type" value="Genomic_DNA"/>
</dbReference>
<organism evidence="1">
    <name type="scientific">marine metagenome</name>
    <dbReference type="NCBI Taxonomy" id="408172"/>
    <lineage>
        <taxon>unclassified sequences</taxon>
        <taxon>metagenomes</taxon>
        <taxon>ecological metagenomes</taxon>
    </lineage>
</organism>